<dbReference type="RefSeq" id="XP_029346948.1">
    <property type="nucleotide sequence ID" value="XM_029491088.1"/>
</dbReference>
<name>A0A8R2JTJ6_ACYPI</name>
<dbReference type="EnsemblMetazoa" id="XM_029491088.1">
    <property type="protein sequence ID" value="XP_029346948.1"/>
    <property type="gene ID" value="LOC115034381"/>
</dbReference>
<evidence type="ECO:0000313" key="3">
    <source>
        <dbReference type="Proteomes" id="UP000007819"/>
    </source>
</evidence>
<dbReference type="KEGG" id="api:115034381"/>
<keyword evidence="1" id="KW-1133">Transmembrane helix</keyword>
<accession>A0A8R2JTJ6</accession>
<protein>
    <submittedName>
        <fullName evidence="2">Uncharacterized protein</fullName>
    </submittedName>
</protein>
<reference evidence="2" key="2">
    <citation type="submission" date="2022-06" db="UniProtKB">
        <authorList>
            <consortium name="EnsemblMetazoa"/>
        </authorList>
    </citation>
    <scope>IDENTIFICATION</scope>
</reference>
<keyword evidence="3" id="KW-1185">Reference proteome</keyword>
<keyword evidence="1" id="KW-0472">Membrane</keyword>
<proteinExistence type="predicted"/>
<dbReference type="OrthoDB" id="7339109at2759"/>
<dbReference type="AlphaFoldDB" id="A0A8R2JTJ6"/>
<evidence type="ECO:0000313" key="2">
    <source>
        <dbReference type="EnsemblMetazoa" id="XP_029346948.1"/>
    </source>
</evidence>
<organism evidence="2 3">
    <name type="scientific">Acyrthosiphon pisum</name>
    <name type="common">Pea aphid</name>
    <dbReference type="NCBI Taxonomy" id="7029"/>
    <lineage>
        <taxon>Eukaryota</taxon>
        <taxon>Metazoa</taxon>
        <taxon>Ecdysozoa</taxon>
        <taxon>Arthropoda</taxon>
        <taxon>Hexapoda</taxon>
        <taxon>Insecta</taxon>
        <taxon>Pterygota</taxon>
        <taxon>Neoptera</taxon>
        <taxon>Paraneoptera</taxon>
        <taxon>Hemiptera</taxon>
        <taxon>Sternorrhyncha</taxon>
        <taxon>Aphidomorpha</taxon>
        <taxon>Aphidoidea</taxon>
        <taxon>Aphididae</taxon>
        <taxon>Macrosiphini</taxon>
        <taxon>Acyrthosiphon</taxon>
    </lineage>
</organism>
<dbReference type="Proteomes" id="UP000007819">
    <property type="component" value="Chromosome A3"/>
</dbReference>
<evidence type="ECO:0000256" key="1">
    <source>
        <dbReference type="SAM" id="Phobius"/>
    </source>
</evidence>
<dbReference type="GeneID" id="115034381"/>
<feature type="transmembrane region" description="Helical" evidence="1">
    <location>
        <begin position="12"/>
        <end position="31"/>
    </location>
</feature>
<sequence length="149" mass="16793">MKNESDRRSSIRLYLLNISIHLTIATFIFFVSKTAAIDIPNGHLNNSNNLMASEAYTDVNILMQYYGNSTNPGAQVPFNLALVRCPKDDHIVESIDNIIQIWLAGLPENAVANWVVSVFKLNSNFIFYLNPKNSFSNIGISLFYIMLFA</sequence>
<reference evidence="3" key="1">
    <citation type="submission" date="2010-06" db="EMBL/GenBank/DDBJ databases">
        <authorList>
            <person name="Jiang H."/>
            <person name="Abraham K."/>
            <person name="Ali S."/>
            <person name="Alsbrooks S.L."/>
            <person name="Anim B.N."/>
            <person name="Anosike U.S."/>
            <person name="Attaway T."/>
            <person name="Bandaranaike D.P."/>
            <person name="Battles P.K."/>
            <person name="Bell S.N."/>
            <person name="Bell A.V."/>
            <person name="Beltran B."/>
            <person name="Bickham C."/>
            <person name="Bustamante Y."/>
            <person name="Caleb T."/>
            <person name="Canada A."/>
            <person name="Cardenas V."/>
            <person name="Carter K."/>
            <person name="Chacko J."/>
            <person name="Chandrabose M.N."/>
            <person name="Chavez D."/>
            <person name="Chavez A."/>
            <person name="Chen L."/>
            <person name="Chu H.-S."/>
            <person name="Claassen K.J."/>
            <person name="Cockrell R."/>
            <person name="Collins M."/>
            <person name="Cooper J.A."/>
            <person name="Cree A."/>
            <person name="Curry S.M."/>
            <person name="Da Y."/>
            <person name="Dao M.D."/>
            <person name="Das B."/>
            <person name="Davila M.-L."/>
            <person name="Davy-Carroll L."/>
            <person name="Denson S."/>
            <person name="Dinh H."/>
            <person name="Ebong V.E."/>
            <person name="Edwards J.R."/>
            <person name="Egan A."/>
            <person name="El-Daye J."/>
            <person name="Escobedo L."/>
            <person name="Fernandez S."/>
            <person name="Fernando P.R."/>
            <person name="Flagg N."/>
            <person name="Forbes L.D."/>
            <person name="Fowler R.G."/>
            <person name="Fu Q."/>
            <person name="Gabisi R.A."/>
            <person name="Ganer J."/>
            <person name="Garbino Pronczuk A."/>
            <person name="Garcia R.M."/>
            <person name="Garner T."/>
            <person name="Garrett T.E."/>
            <person name="Gonzalez D.A."/>
            <person name="Hamid H."/>
            <person name="Hawkins E.S."/>
            <person name="Hirani K."/>
            <person name="Hogues M.E."/>
            <person name="Hollins B."/>
            <person name="Hsiao C.-H."/>
            <person name="Jabil R."/>
            <person name="James M.L."/>
            <person name="Jhangiani S.N."/>
            <person name="Johnson B."/>
            <person name="Johnson Q."/>
            <person name="Joshi V."/>
            <person name="Kalu J.B."/>
            <person name="Kam C."/>
            <person name="Kashfia A."/>
            <person name="Keebler J."/>
            <person name="Kisamo H."/>
            <person name="Kovar C.L."/>
            <person name="Lago L.A."/>
            <person name="Lai C.-Y."/>
            <person name="Laidlaw J."/>
            <person name="Lara F."/>
            <person name="Le T.-K."/>
            <person name="Lee S.L."/>
            <person name="Legall F.H."/>
            <person name="Lemon S.J."/>
            <person name="Lewis L.R."/>
            <person name="Li B."/>
            <person name="Liu Y."/>
            <person name="Liu Y.-S."/>
            <person name="Lopez J."/>
            <person name="Lozado R.J."/>
            <person name="Lu J."/>
            <person name="Madu R.C."/>
            <person name="Maheshwari M."/>
            <person name="Maheshwari R."/>
            <person name="Malloy K."/>
            <person name="Martinez E."/>
            <person name="Mathew T."/>
            <person name="Mercado I.C."/>
            <person name="Mercado C."/>
            <person name="Meyer B."/>
            <person name="Montgomery K."/>
            <person name="Morgan M.B."/>
            <person name="Munidasa M."/>
            <person name="Nazareth L.V."/>
            <person name="Nelson J."/>
            <person name="Ng B.M."/>
            <person name="Nguyen N.B."/>
            <person name="Nguyen P.Q."/>
            <person name="Nguyen T."/>
            <person name="Obregon M."/>
            <person name="Okwuonu G.O."/>
            <person name="Onwere C.G."/>
            <person name="Orozco G."/>
            <person name="Parra A."/>
            <person name="Patel S."/>
            <person name="Patil S."/>
            <person name="Perez A."/>
            <person name="Perez Y."/>
            <person name="Pham C."/>
            <person name="Primus E.L."/>
            <person name="Pu L.-L."/>
            <person name="Puazo M."/>
            <person name="Qin X."/>
            <person name="Quiroz J.B."/>
            <person name="Reese J."/>
            <person name="Richards S."/>
            <person name="Rives C.M."/>
            <person name="Robberts R."/>
            <person name="Ruiz S.J."/>
            <person name="Ruiz M.J."/>
            <person name="Santibanez J."/>
            <person name="Schneider B.W."/>
            <person name="Sisson I."/>
            <person name="Smith M."/>
            <person name="Sodergren E."/>
            <person name="Song X.-Z."/>
            <person name="Song B.B."/>
            <person name="Summersgill H."/>
            <person name="Thelus R."/>
            <person name="Thornton R.D."/>
            <person name="Trejos Z.Y."/>
            <person name="Usmani K."/>
            <person name="Vattathil S."/>
            <person name="Villasana D."/>
            <person name="Walker D.L."/>
            <person name="Wang S."/>
            <person name="Wang K."/>
            <person name="White C.S."/>
            <person name="Williams A.C."/>
            <person name="Williamson J."/>
            <person name="Wilson K."/>
            <person name="Woghiren I.O."/>
            <person name="Woodworth J.R."/>
            <person name="Worley K.C."/>
            <person name="Wright R.A."/>
            <person name="Wu W."/>
            <person name="Young L."/>
            <person name="Zhang L."/>
            <person name="Zhang J."/>
            <person name="Zhu Y."/>
            <person name="Muzny D.M."/>
            <person name="Weinstock G."/>
            <person name="Gibbs R.A."/>
        </authorList>
    </citation>
    <scope>NUCLEOTIDE SEQUENCE [LARGE SCALE GENOMIC DNA]</scope>
    <source>
        <strain evidence="3">LSR1</strain>
    </source>
</reference>
<keyword evidence="1" id="KW-0812">Transmembrane</keyword>